<dbReference type="EMBL" id="RYZI01000125">
    <property type="protein sequence ID" value="RWA10152.1"/>
    <property type="molecule type" value="Genomic_DNA"/>
</dbReference>
<dbReference type="Proteomes" id="UP000286045">
    <property type="component" value="Unassembled WGS sequence"/>
</dbReference>
<dbReference type="Pfam" id="PF00856">
    <property type="entry name" value="SET"/>
    <property type="match status" value="1"/>
</dbReference>
<dbReference type="SUPFAM" id="SSF82199">
    <property type="entry name" value="SET domain"/>
    <property type="match status" value="1"/>
</dbReference>
<protein>
    <recommendedName>
        <fullName evidence="1">SET domain-containing protein</fullName>
    </recommendedName>
</protein>
<name>A0A439D6W9_9PEZI</name>
<dbReference type="Gene3D" id="2.170.270.10">
    <property type="entry name" value="SET domain"/>
    <property type="match status" value="1"/>
</dbReference>
<proteinExistence type="predicted"/>
<evidence type="ECO:0000313" key="3">
    <source>
        <dbReference type="Proteomes" id="UP000286045"/>
    </source>
</evidence>
<dbReference type="AlphaFoldDB" id="A0A439D6W9"/>
<dbReference type="InterPro" id="IPR001214">
    <property type="entry name" value="SET_dom"/>
</dbReference>
<dbReference type="PROSITE" id="PS50280">
    <property type="entry name" value="SET"/>
    <property type="match status" value="1"/>
</dbReference>
<feature type="domain" description="SET" evidence="1">
    <location>
        <begin position="57"/>
        <end position="192"/>
    </location>
</feature>
<keyword evidence="3" id="KW-1185">Reference proteome</keyword>
<comment type="caution">
    <text evidence="2">The sequence shown here is derived from an EMBL/GenBank/DDBJ whole genome shotgun (WGS) entry which is preliminary data.</text>
</comment>
<dbReference type="InterPro" id="IPR046341">
    <property type="entry name" value="SET_dom_sf"/>
</dbReference>
<evidence type="ECO:0000259" key="1">
    <source>
        <dbReference type="PROSITE" id="PS50280"/>
    </source>
</evidence>
<dbReference type="STRING" id="363999.A0A439D6W9"/>
<sequence length="207" mass="22554">MGRGAIPKNWPSSVPYLSQPSFAPHVTKAQRESLGIRSPDLTTAIPSNFARGPCPLVRIIVISDPSHPANGQAGLFAARHLEPGSLILPYYGLVHSSTPPYSLAHDKSDYDLWLNKEADVAVDAEKAGNEARFVNDYRGVRERPNAEFRQCWDARSGQQCMAVFVLPAGKNAPTKASAGGIAKGAEILVSYGKGFWSKRREEHEETV</sequence>
<reference evidence="2 3" key="1">
    <citation type="submission" date="2018-12" db="EMBL/GenBank/DDBJ databases">
        <title>Draft genome sequence of Xylaria grammica IHI A82.</title>
        <authorList>
            <person name="Buettner E."/>
            <person name="Kellner H."/>
        </authorList>
    </citation>
    <scope>NUCLEOTIDE SEQUENCE [LARGE SCALE GENOMIC DNA]</scope>
    <source>
        <strain evidence="2 3">IHI A82</strain>
    </source>
</reference>
<organism evidence="2 3">
    <name type="scientific">Xylaria grammica</name>
    <dbReference type="NCBI Taxonomy" id="363999"/>
    <lineage>
        <taxon>Eukaryota</taxon>
        <taxon>Fungi</taxon>
        <taxon>Dikarya</taxon>
        <taxon>Ascomycota</taxon>
        <taxon>Pezizomycotina</taxon>
        <taxon>Sordariomycetes</taxon>
        <taxon>Xylariomycetidae</taxon>
        <taxon>Xylariales</taxon>
        <taxon>Xylariaceae</taxon>
        <taxon>Xylaria</taxon>
    </lineage>
</organism>
<gene>
    <name evidence="2" type="ORF">EKO27_g4950</name>
</gene>
<accession>A0A439D6W9</accession>
<evidence type="ECO:0000313" key="2">
    <source>
        <dbReference type="EMBL" id="RWA10152.1"/>
    </source>
</evidence>